<dbReference type="Proteomes" id="UP000284842">
    <property type="component" value="Unassembled WGS sequence"/>
</dbReference>
<dbReference type="InterPro" id="IPR006073">
    <property type="entry name" value="GTP-bd"/>
</dbReference>
<dbReference type="Gene3D" id="3.40.50.300">
    <property type="entry name" value="P-loop containing nucleotide triphosphate hydrolases"/>
    <property type="match status" value="1"/>
</dbReference>
<dbReference type="SUPFAM" id="SSF52540">
    <property type="entry name" value="P-loop containing nucleoside triphosphate hydrolases"/>
    <property type="match status" value="1"/>
</dbReference>
<gene>
    <name evidence="2" type="ORF">CVT24_006591</name>
</gene>
<organism evidence="2 3">
    <name type="scientific">Panaeolus cyanescens</name>
    <dbReference type="NCBI Taxonomy" id="181874"/>
    <lineage>
        <taxon>Eukaryota</taxon>
        <taxon>Fungi</taxon>
        <taxon>Dikarya</taxon>
        <taxon>Basidiomycota</taxon>
        <taxon>Agaricomycotina</taxon>
        <taxon>Agaricomycetes</taxon>
        <taxon>Agaricomycetidae</taxon>
        <taxon>Agaricales</taxon>
        <taxon>Agaricineae</taxon>
        <taxon>Galeropsidaceae</taxon>
        <taxon>Panaeolus</taxon>
    </lineage>
</organism>
<sequence length="530" mass="59760">MPLNTFKLVFREAWLKCHPGKAQIIFIGDSKLIKKAAEVLSNADLTTVGPPSVLRIGNRTVKCTFQKGYNSKMELGSDRSSAPFIVVLCDISSKGPKGTVGHEIPAIPADFVQQLSSFGRSVLWLTGLWKSNHTEDSNVEIKGRSVRTTVSGVEEKRRELHLRDEVLKLTEARLKPSLKKGARYVRWSDDDSLHNAIKELVEDKDARQGLARQMPETKMFRFSGTDSAEEMLDSLELSEEDIIIAVMGPTGAGKSTFIKNATGLETLRIGDDLESCTSEIHVICLTSGDDSKSKVYIVDTPGFNDTNRTDLEIFQLISAWLRERFTNQVYLAGLVYLHRISDNRMGGTTLKNLRIFEELCGKDCFHKITLATTMWDDLENEQQGKEREKQLRADYFSLMLQKGADLVALQNSPESARDLLETIIKNSKELKPLSLQKELVAYQRELPQTKAGRQMYGKLEEVFRAHEAALAQLTRDVRAEKSAQAQLILTQERQKLSQELTSLIADMQYMQLSIPARILLFFRKLLTEVD</sequence>
<dbReference type="STRING" id="181874.A0A409WNV9"/>
<dbReference type="OrthoDB" id="8954335at2759"/>
<dbReference type="CDD" id="cd00882">
    <property type="entry name" value="Ras_like_GTPase"/>
    <property type="match status" value="1"/>
</dbReference>
<reference evidence="2 3" key="1">
    <citation type="journal article" date="2018" name="Evol. Lett.">
        <title>Horizontal gene cluster transfer increased hallucinogenic mushroom diversity.</title>
        <authorList>
            <person name="Reynolds H.T."/>
            <person name="Vijayakumar V."/>
            <person name="Gluck-Thaler E."/>
            <person name="Korotkin H.B."/>
            <person name="Matheny P.B."/>
            <person name="Slot J.C."/>
        </authorList>
    </citation>
    <scope>NUCLEOTIDE SEQUENCE [LARGE SCALE GENOMIC DNA]</scope>
    <source>
        <strain evidence="2 3">2629</strain>
    </source>
</reference>
<accession>A0A409WNV9</accession>
<keyword evidence="3" id="KW-1185">Reference proteome</keyword>
<dbReference type="EMBL" id="NHTK01005377">
    <property type="protein sequence ID" value="PPQ80184.1"/>
    <property type="molecule type" value="Genomic_DNA"/>
</dbReference>
<proteinExistence type="predicted"/>
<dbReference type="InParanoid" id="A0A409WNV9"/>
<evidence type="ECO:0000313" key="2">
    <source>
        <dbReference type="EMBL" id="PPQ80184.1"/>
    </source>
</evidence>
<evidence type="ECO:0000313" key="3">
    <source>
        <dbReference type="Proteomes" id="UP000284842"/>
    </source>
</evidence>
<dbReference type="Pfam" id="PF01926">
    <property type="entry name" value="MMR_HSR1"/>
    <property type="match status" value="1"/>
</dbReference>
<dbReference type="AlphaFoldDB" id="A0A409WNV9"/>
<protein>
    <recommendedName>
        <fullName evidence="1">G domain-containing protein</fullName>
    </recommendedName>
</protein>
<dbReference type="InterPro" id="IPR027417">
    <property type="entry name" value="P-loop_NTPase"/>
</dbReference>
<feature type="domain" description="G" evidence="1">
    <location>
        <begin position="244"/>
        <end position="305"/>
    </location>
</feature>
<name>A0A409WNV9_9AGAR</name>
<comment type="caution">
    <text evidence="2">The sequence shown here is derived from an EMBL/GenBank/DDBJ whole genome shotgun (WGS) entry which is preliminary data.</text>
</comment>
<evidence type="ECO:0000259" key="1">
    <source>
        <dbReference type="Pfam" id="PF01926"/>
    </source>
</evidence>
<dbReference type="GO" id="GO:0005525">
    <property type="term" value="F:GTP binding"/>
    <property type="evidence" value="ECO:0007669"/>
    <property type="project" value="InterPro"/>
</dbReference>